<feature type="domain" description="Reverse transcriptase Ty1/copia-type" evidence="1">
    <location>
        <begin position="250"/>
        <end position="326"/>
    </location>
</feature>
<evidence type="ECO:0000259" key="1">
    <source>
        <dbReference type="Pfam" id="PF07727"/>
    </source>
</evidence>
<dbReference type="InterPro" id="IPR025724">
    <property type="entry name" value="GAG-pre-integrase_dom"/>
</dbReference>
<gene>
    <name evidence="4" type="ORF">V6N11_035650</name>
</gene>
<reference evidence="4 5" key="1">
    <citation type="journal article" date="2024" name="G3 (Bethesda)">
        <title>Genome assembly of Hibiscus sabdariffa L. provides insights into metabolisms of medicinal natural products.</title>
        <authorList>
            <person name="Kim T."/>
        </authorList>
    </citation>
    <scope>NUCLEOTIDE SEQUENCE [LARGE SCALE GENOMIC DNA]</scope>
    <source>
        <strain evidence="4">TK-2024</strain>
        <tissue evidence="4">Old leaves</tissue>
    </source>
</reference>
<proteinExistence type="predicted"/>
<dbReference type="Pfam" id="PF13976">
    <property type="entry name" value="gag_pre-integrs"/>
    <property type="match status" value="1"/>
</dbReference>
<dbReference type="Pfam" id="PF25597">
    <property type="entry name" value="SH3_retrovirus"/>
    <property type="match status" value="1"/>
</dbReference>
<dbReference type="Pfam" id="PF07727">
    <property type="entry name" value="RVT_2"/>
    <property type="match status" value="1"/>
</dbReference>
<dbReference type="EMBL" id="JBBPBN010000142">
    <property type="protein sequence ID" value="KAK8975592.1"/>
    <property type="molecule type" value="Genomic_DNA"/>
</dbReference>
<name>A0ABR2NHC6_9ROSI</name>
<evidence type="ECO:0000259" key="3">
    <source>
        <dbReference type="Pfam" id="PF25597"/>
    </source>
</evidence>
<evidence type="ECO:0000313" key="4">
    <source>
        <dbReference type="EMBL" id="KAK8975592.1"/>
    </source>
</evidence>
<evidence type="ECO:0000259" key="2">
    <source>
        <dbReference type="Pfam" id="PF13976"/>
    </source>
</evidence>
<organism evidence="4 5">
    <name type="scientific">Hibiscus sabdariffa</name>
    <name type="common">roselle</name>
    <dbReference type="NCBI Taxonomy" id="183260"/>
    <lineage>
        <taxon>Eukaryota</taxon>
        <taxon>Viridiplantae</taxon>
        <taxon>Streptophyta</taxon>
        <taxon>Embryophyta</taxon>
        <taxon>Tracheophyta</taxon>
        <taxon>Spermatophyta</taxon>
        <taxon>Magnoliopsida</taxon>
        <taxon>eudicotyledons</taxon>
        <taxon>Gunneridae</taxon>
        <taxon>Pentapetalae</taxon>
        <taxon>rosids</taxon>
        <taxon>malvids</taxon>
        <taxon>Malvales</taxon>
        <taxon>Malvaceae</taxon>
        <taxon>Malvoideae</taxon>
        <taxon>Hibiscus</taxon>
    </lineage>
</organism>
<dbReference type="InterPro" id="IPR057670">
    <property type="entry name" value="SH3_retrovirus"/>
</dbReference>
<feature type="domain" description="Retroviral polymerase SH3-like" evidence="3">
    <location>
        <begin position="119"/>
        <end position="172"/>
    </location>
</feature>
<dbReference type="InterPro" id="IPR013103">
    <property type="entry name" value="RVT_2"/>
</dbReference>
<protein>
    <recommendedName>
        <fullName evidence="6">Reverse transcriptase Ty1/copia-type domain-containing protein</fullName>
    </recommendedName>
</protein>
<dbReference type="Proteomes" id="UP001396334">
    <property type="component" value="Unassembled WGS sequence"/>
</dbReference>
<feature type="domain" description="GAG-pre-integrase" evidence="2">
    <location>
        <begin position="6"/>
        <end position="60"/>
    </location>
</feature>
<sequence>MQEERSTFLAKESTIMMWHKRLGNYHQQGIVKMKSKNMAIDLPKFDDYIMTCKACQFGKQNRKSFPQTAWRATCKLQLIHIDIFGPQRTPSIAVQNCWSILEIQKNGGKSKWQPHSNLERDKLEKKELPGVFIGYRNVAKAYKSFQPHNGKIIIRSYVHFVEDEEWNRDEKSDPNTSDLKFKLLTSTTDEDEDWLNEMVDDTPTRGTRLLTDIYARCNIVVCELADFATTMKDTKWVDTMKEVLSMLEKNKTWELVDQPQDRKAIGFRWVYRTKLNVDGLINKHKARFVVKGYAQVFGVDYSDTFAPVARLDTIRLLLGVAAQMNW</sequence>
<comment type="caution">
    <text evidence="4">The sequence shown here is derived from an EMBL/GenBank/DDBJ whole genome shotgun (WGS) entry which is preliminary data.</text>
</comment>
<evidence type="ECO:0008006" key="6">
    <source>
        <dbReference type="Google" id="ProtNLM"/>
    </source>
</evidence>
<accession>A0ABR2NHC6</accession>
<evidence type="ECO:0000313" key="5">
    <source>
        <dbReference type="Proteomes" id="UP001396334"/>
    </source>
</evidence>
<keyword evidence="5" id="KW-1185">Reference proteome</keyword>